<dbReference type="RefSeq" id="WP_344025047.1">
    <property type="nucleotide sequence ID" value="NZ_BAAABX010000041.1"/>
</dbReference>
<dbReference type="Proteomes" id="UP001500879">
    <property type="component" value="Unassembled WGS sequence"/>
</dbReference>
<evidence type="ECO:0000313" key="6">
    <source>
        <dbReference type="EMBL" id="GAA0410203.1"/>
    </source>
</evidence>
<dbReference type="PROSITE" id="PS51257">
    <property type="entry name" value="PROKAR_LIPOPROTEIN"/>
    <property type="match status" value="1"/>
</dbReference>
<name>A0ABN0YTU8_9ACTN</name>
<dbReference type="Gene3D" id="1.20.1420.20">
    <property type="entry name" value="M75 peptidase, HXXE motif"/>
    <property type="match status" value="1"/>
</dbReference>
<sequence>MGGGRCGCGGRPPASARPLLAAALALLLGACAAPPRATAPAPAAAGTAVDISPSACGHGWTRPRPGTQTFALRNTASAPAEALLRDARTGAVLGEVEGVGPAGVRLLAVRLGPGTYAFVCRAADVAPVTGPAVRVTGHGARGPAVVPVTRRELIAPALAYQRWVGHELGRLVRATAALAARPDDVRRARAAWLAAHLRYQRLGAAYGAFGERGEAIDRTAAGLPRGTRDPRFTGFHRVEYGLWHGERGPALRRAARRLASDVRALYGSWADTRMDPAELGRRAHEIVEDALRLELTGRTDHGSGTSLATARARLDGARRALDALRPALRARGVATTALDRGFRRARRILDGQRRNGRWVPVARLGRADRERIDACFGDLAERLAVVAAVCDVRSAA</sequence>
<dbReference type="InterPro" id="IPR034981">
    <property type="entry name" value="Imelysin-like_EfeO/Algp7"/>
</dbReference>
<comment type="similarity">
    <text evidence="2">Belongs to the EfeM/EfeO family.</text>
</comment>
<keyword evidence="6" id="KW-0449">Lipoprotein</keyword>
<evidence type="ECO:0000256" key="3">
    <source>
        <dbReference type="ARBA" id="ARBA00022729"/>
    </source>
</evidence>
<accession>A0ABN0YTU8</accession>
<dbReference type="PANTHER" id="PTHR39192">
    <property type="entry name" value="IRON UPTAKE SYSTEM COMPONENT EFEO"/>
    <property type="match status" value="1"/>
</dbReference>
<reference evidence="6 7" key="1">
    <citation type="journal article" date="2019" name="Int. J. Syst. Evol. Microbiol.">
        <title>The Global Catalogue of Microorganisms (GCM) 10K type strain sequencing project: providing services to taxonomists for standard genome sequencing and annotation.</title>
        <authorList>
            <consortium name="The Broad Institute Genomics Platform"/>
            <consortium name="The Broad Institute Genome Sequencing Center for Infectious Disease"/>
            <person name="Wu L."/>
            <person name="Ma J."/>
        </authorList>
    </citation>
    <scope>NUCLEOTIDE SEQUENCE [LARGE SCALE GENOMIC DNA]</scope>
    <source>
        <strain evidence="6 7">JCM 4788</strain>
    </source>
</reference>
<dbReference type="EMBL" id="BAAABX010000041">
    <property type="protein sequence ID" value="GAA0410203.1"/>
    <property type="molecule type" value="Genomic_DNA"/>
</dbReference>
<comment type="caution">
    <text evidence="6">The sequence shown here is derived from an EMBL/GenBank/DDBJ whole genome shotgun (WGS) entry which is preliminary data.</text>
</comment>
<protein>
    <submittedName>
        <fullName evidence="6">EfeM/EfeO family lipoprotein</fullName>
    </submittedName>
</protein>
<dbReference type="Pfam" id="PF09375">
    <property type="entry name" value="Peptidase_M75"/>
    <property type="match status" value="1"/>
</dbReference>
<organism evidence="6 7">
    <name type="scientific">Streptomyces luteireticuli</name>
    <dbReference type="NCBI Taxonomy" id="173858"/>
    <lineage>
        <taxon>Bacteria</taxon>
        <taxon>Bacillati</taxon>
        <taxon>Actinomycetota</taxon>
        <taxon>Actinomycetes</taxon>
        <taxon>Kitasatosporales</taxon>
        <taxon>Streptomycetaceae</taxon>
        <taxon>Streptomyces</taxon>
    </lineage>
</organism>
<dbReference type="InterPro" id="IPR038352">
    <property type="entry name" value="Imelysin_sf"/>
</dbReference>
<evidence type="ECO:0000256" key="4">
    <source>
        <dbReference type="SAM" id="SignalP"/>
    </source>
</evidence>
<proteinExistence type="inferred from homology"/>
<comment type="subcellular location">
    <subcellularLocation>
        <location evidence="1">Cell envelope</location>
    </subcellularLocation>
</comment>
<dbReference type="InterPro" id="IPR018976">
    <property type="entry name" value="Imelysin-like"/>
</dbReference>
<keyword evidence="3 4" id="KW-0732">Signal</keyword>
<dbReference type="CDD" id="cd14656">
    <property type="entry name" value="Imelysin-like_EfeO"/>
    <property type="match status" value="1"/>
</dbReference>
<feature type="signal peptide" evidence="4">
    <location>
        <begin position="1"/>
        <end position="32"/>
    </location>
</feature>
<feature type="chain" id="PRO_5046846555" evidence="4">
    <location>
        <begin position="33"/>
        <end position="396"/>
    </location>
</feature>
<evidence type="ECO:0000256" key="2">
    <source>
        <dbReference type="ARBA" id="ARBA00005989"/>
    </source>
</evidence>
<keyword evidence="7" id="KW-1185">Reference proteome</keyword>
<dbReference type="InterPro" id="IPR050894">
    <property type="entry name" value="EfeM/EfeO_iron_uptake"/>
</dbReference>
<gene>
    <name evidence="6" type="ORF">GCM10010357_34070</name>
</gene>
<evidence type="ECO:0000256" key="1">
    <source>
        <dbReference type="ARBA" id="ARBA00004196"/>
    </source>
</evidence>
<evidence type="ECO:0000313" key="7">
    <source>
        <dbReference type="Proteomes" id="UP001500879"/>
    </source>
</evidence>
<evidence type="ECO:0000259" key="5">
    <source>
        <dbReference type="Pfam" id="PF09375"/>
    </source>
</evidence>
<feature type="domain" description="Imelysin-like" evidence="5">
    <location>
        <begin position="160"/>
        <end position="350"/>
    </location>
</feature>
<dbReference type="PANTHER" id="PTHR39192:SF1">
    <property type="entry name" value="IRON UPTAKE SYSTEM COMPONENT EFEO"/>
    <property type="match status" value="1"/>
</dbReference>